<gene>
    <name evidence="2" type="ORF">FB45DRAFT_447556</name>
</gene>
<dbReference type="Gene3D" id="1.20.930.20">
    <property type="entry name" value="Adaptor protein Cbl, N-terminal domain"/>
    <property type="match status" value="1"/>
</dbReference>
<dbReference type="PRINTS" id="PR00364">
    <property type="entry name" value="DISEASERSIST"/>
</dbReference>
<dbReference type="GO" id="GO:0007166">
    <property type="term" value="P:cell surface receptor signaling pathway"/>
    <property type="evidence" value="ECO:0007669"/>
    <property type="project" value="InterPro"/>
</dbReference>
<name>A0AAD7C1N9_9AGAR</name>
<dbReference type="PANTHER" id="PTHR47691">
    <property type="entry name" value="REGULATOR-RELATED"/>
    <property type="match status" value="1"/>
</dbReference>
<keyword evidence="3" id="KW-1185">Reference proteome</keyword>
<comment type="caution">
    <text evidence="2">The sequence shown here is derived from an EMBL/GenBank/DDBJ whole genome shotgun (WGS) entry which is preliminary data.</text>
</comment>
<dbReference type="InterPro" id="IPR036537">
    <property type="entry name" value="Adaptor_Cbl_N_dom_sf"/>
</dbReference>
<dbReference type="CDD" id="cd21037">
    <property type="entry name" value="MLKL_NTD"/>
    <property type="match status" value="1"/>
</dbReference>
<dbReference type="InterPro" id="IPR027417">
    <property type="entry name" value="P-loop_NTPase"/>
</dbReference>
<dbReference type="Gene3D" id="3.40.50.300">
    <property type="entry name" value="P-loop containing nucleotide triphosphate hydrolases"/>
    <property type="match status" value="1"/>
</dbReference>
<dbReference type="InterPro" id="IPR059179">
    <property type="entry name" value="MLKL-like_MCAfunc"/>
</dbReference>
<evidence type="ECO:0000313" key="2">
    <source>
        <dbReference type="EMBL" id="KAJ7636522.1"/>
    </source>
</evidence>
<dbReference type="AlphaFoldDB" id="A0AAD7C1N9"/>
<feature type="non-terminal residue" evidence="2">
    <location>
        <position position="1024"/>
    </location>
</feature>
<feature type="domain" description="NB-ARC" evidence="1">
    <location>
        <begin position="202"/>
        <end position="279"/>
    </location>
</feature>
<dbReference type="InterPro" id="IPR002182">
    <property type="entry name" value="NB-ARC"/>
</dbReference>
<evidence type="ECO:0000259" key="1">
    <source>
        <dbReference type="Pfam" id="PF00931"/>
    </source>
</evidence>
<sequence>DTTLQYTIIAANALRDVSNLAQIPFLSSVCNLVLTLVPLVQKTKAQKDRCMRMVEEIHRTLCAFMSLSVNSDNNMPAALLDDIAQYVQTLQTFHAFLQTDRQRGRIKRLFKQSEITLKLETCESDLRYASQLFAMKYGIGLSAAVAEMDGDTEARHQELLELISTRSASFATDPSIRESAFKASSGSLSLLPGLPKIFYGRDYELAQILTHLLGSEPARILILGPGGMGKTTLATAALCDEAVSARYTSRHFISCESAYTTTDLLSSIALHLGLENSSRLGRHIVDHFVRSGPALLVLDNFETPWEPVEYRDKAEEFLASLADVSNLALIVTMRGAERPKIKWNRPFLPPLEPISSFASRQIFFDIAEEPLDEEEQALSELLDLSGSLPLAVSLMANIVSFEGYAGTLSRWQHEHTELISDGHSKRSNLEKSIILSLGSPRLLSEPYAKDLLSLLSLLPDGITEEELLASKVPVPRLASCRLALLRTSLAYMDVSRRLKALSPIREYMRRAHPPAPSLSTPVRIYLEQILSVWDVHQHLPSGNLAMRIVGSLGNMHSLMLQGLDEDKDPASWLVIGKSITILNGFSKIMLKGTSPLLQRVPALIDATGDSLMRWRYAGQLLNRTTVRPTDYDAEALIEQGVRYFQTVQCPVGEAIRFYDRATSYHSSLRNYEQAMYFSDAALGLARRTKNIHWVAKTLLIRCRIAEDFGDSSWVMDLAEQAGQLTFGSMYELERLRMEAGAVVRFGRLRQGLGVLENLQHHLIEMGFRNSDKFLAVIDLQADVHLGKSEYLEAYALHKEIAAKTSSGVSPGFHANSLIYMAHIGIFTGRSEEDILADLDAAQALYTSMNSRRILLCTWLRAELALHRHADLESAYTEYLLCIDKSRGRFHDIFDWCLSALGDPRHSMGGNTFHWATAYLAISCKNKVLVSTYRALRYLADIFVSWGDDETATNVFQAVLQCVTEADNHRLKAECMDGLAGIAMRRGDRTEAGVLWEGARSLLVRSSQTKAVAVVDSRLKELDWC</sequence>
<dbReference type="Proteomes" id="UP001221142">
    <property type="component" value="Unassembled WGS sequence"/>
</dbReference>
<dbReference type="GO" id="GO:0043531">
    <property type="term" value="F:ADP binding"/>
    <property type="evidence" value="ECO:0007669"/>
    <property type="project" value="InterPro"/>
</dbReference>
<dbReference type="PANTHER" id="PTHR47691:SF3">
    <property type="entry name" value="HTH-TYPE TRANSCRIPTIONAL REGULATOR RV0890C-RELATED"/>
    <property type="match status" value="1"/>
</dbReference>
<organism evidence="2 3">
    <name type="scientific">Roridomyces roridus</name>
    <dbReference type="NCBI Taxonomy" id="1738132"/>
    <lineage>
        <taxon>Eukaryota</taxon>
        <taxon>Fungi</taxon>
        <taxon>Dikarya</taxon>
        <taxon>Basidiomycota</taxon>
        <taxon>Agaricomycotina</taxon>
        <taxon>Agaricomycetes</taxon>
        <taxon>Agaricomycetidae</taxon>
        <taxon>Agaricales</taxon>
        <taxon>Marasmiineae</taxon>
        <taxon>Mycenaceae</taxon>
        <taxon>Roridomyces</taxon>
    </lineage>
</organism>
<accession>A0AAD7C1N9</accession>
<dbReference type="EMBL" id="JARKIF010000006">
    <property type="protein sequence ID" value="KAJ7636522.1"/>
    <property type="molecule type" value="Genomic_DNA"/>
</dbReference>
<reference evidence="2" key="1">
    <citation type="submission" date="2023-03" db="EMBL/GenBank/DDBJ databases">
        <title>Massive genome expansion in bonnet fungi (Mycena s.s.) driven by repeated elements and novel gene families across ecological guilds.</title>
        <authorList>
            <consortium name="Lawrence Berkeley National Laboratory"/>
            <person name="Harder C.B."/>
            <person name="Miyauchi S."/>
            <person name="Viragh M."/>
            <person name="Kuo A."/>
            <person name="Thoen E."/>
            <person name="Andreopoulos B."/>
            <person name="Lu D."/>
            <person name="Skrede I."/>
            <person name="Drula E."/>
            <person name="Henrissat B."/>
            <person name="Morin E."/>
            <person name="Kohler A."/>
            <person name="Barry K."/>
            <person name="LaButti K."/>
            <person name="Morin E."/>
            <person name="Salamov A."/>
            <person name="Lipzen A."/>
            <person name="Mereny Z."/>
            <person name="Hegedus B."/>
            <person name="Baldrian P."/>
            <person name="Stursova M."/>
            <person name="Weitz H."/>
            <person name="Taylor A."/>
            <person name="Grigoriev I.V."/>
            <person name="Nagy L.G."/>
            <person name="Martin F."/>
            <person name="Kauserud H."/>
        </authorList>
    </citation>
    <scope>NUCLEOTIDE SEQUENCE</scope>
    <source>
        <strain evidence="2">9284</strain>
    </source>
</reference>
<proteinExistence type="predicted"/>
<evidence type="ECO:0000313" key="3">
    <source>
        <dbReference type="Proteomes" id="UP001221142"/>
    </source>
</evidence>
<dbReference type="SUPFAM" id="SSF52540">
    <property type="entry name" value="P-loop containing nucleoside triphosphate hydrolases"/>
    <property type="match status" value="1"/>
</dbReference>
<dbReference type="Pfam" id="PF00931">
    <property type="entry name" value="NB-ARC"/>
    <property type="match status" value="1"/>
</dbReference>
<protein>
    <recommendedName>
        <fullName evidence="1">NB-ARC domain-containing protein</fullName>
    </recommendedName>
</protein>